<gene>
    <name evidence="3" type="ORF">EDD75_1919</name>
</gene>
<evidence type="ECO:0000313" key="3">
    <source>
        <dbReference type="EMBL" id="RPF42807.1"/>
    </source>
</evidence>
<feature type="signal peptide" evidence="2">
    <location>
        <begin position="1"/>
        <end position="28"/>
    </location>
</feature>
<evidence type="ECO:0000256" key="2">
    <source>
        <dbReference type="SAM" id="SignalP"/>
    </source>
</evidence>
<dbReference type="EMBL" id="RKRE01000003">
    <property type="protein sequence ID" value="RPF42807.1"/>
    <property type="molecule type" value="Genomic_DNA"/>
</dbReference>
<evidence type="ECO:0000313" key="4">
    <source>
        <dbReference type="Proteomes" id="UP000282654"/>
    </source>
</evidence>
<dbReference type="InterPro" id="IPR036280">
    <property type="entry name" value="Multihaem_cyt_sf"/>
</dbReference>
<name>A0A3N5ADS8_9THEO</name>
<organism evidence="3 4">
    <name type="scientific">Thermodesulfitimonas autotrophica</name>
    <dbReference type="NCBI Taxonomy" id="1894989"/>
    <lineage>
        <taxon>Bacteria</taxon>
        <taxon>Bacillati</taxon>
        <taxon>Bacillota</taxon>
        <taxon>Clostridia</taxon>
        <taxon>Thermoanaerobacterales</taxon>
        <taxon>Thermoanaerobacteraceae</taxon>
        <taxon>Thermodesulfitimonas</taxon>
    </lineage>
</organism>
<feature type="compositionally biased region" description="Low complexity" evidence="1">
    <location>
        <begin position="68"/>
        <end position="79"/>
    </location>
</feature>
<evidence type="ECO:0000256" key="1">
    <source>
        <dbReference type="SAM" id="MobiDB-lite"/>
    </source>
</evidence>
<protein>
    <submittedName>
        <fullName evidence="3">Uncharacterized protein</fullName>
    </submittedName>
</protein>
<feature type="region of interest" description="Disordered" evidence="1">
    <location>
        <begin position="44"/>
        <end position="79"/>
    </location>
</feature>
<dbReference type="RefSeq" id="WP_123931421.1">
    <property type="nucleotide sequence ID" value="NZ_RKRE01000003.1"/>
</dbReference>
<dbReference type="AlphaFoldDB" id="A0A3N5ADS8"/>
<accession>A0A3N5ADS8</accession>
<dbReference type="SUPFAM" id="SSF48695">
    <property type="entry name" value="Multiheme cytochromes"/>
    <property type="match status" value="1"/>
</dbReference>
<keyword evidence="2" id="KW-0732">Signal</keyword>
<dbReference type="Gene3D" id="1.10.1130.10">
    <property type="entry name" value="Flavocytochrome C3, Chain A"/>
    <property type="match status" value="1"/>
</dbReference>
<feature type="compositionally biased region" description="Low complexity" evidence="1">
    <location>
        <begin position="47"/>
        <end position="60"/>
    </location>
</feature>
<feature type="chain" id="PRO_5018014282" evidence="2">
    <location>
        <begin position="29"/>
        <end position="171"/>
    </location>
</feature>
<comment type="caution">
    <text evidence="3">The sequence shown here is derived from an EMBL/GenBank/DDBJ whole genome shotgun (WGS) entry which is preliminary data.</text>
</comment>
<sequence>MKKYAILMLVLALLLTGLASLGPSPVQAYPSMGGNCALCHPGGAPGGSKPAPAPQKKTTPSSKTGVTQQKQAGATQKQAAQAKQAASAALSCKQCHPRATTPVAGMKCEACHEGGAAHMKAPTKVKTKIGRQPVKVMLAYEVNIGSGRHIGLTKQGAEVCAACHAHAHSND</sequence>
<keyword evidence="4" id="KW-1185">Reference proteome</keyword>
<reference evidence="3 4" key="1">
    <citation type="submission" date="2018-11" db="EMBL/GenBank/DDBJ databases">
        <title>Genomic Encyclopedia of Type Strains, Phase IV (KMG-IV): sequencing the most valuable type-strain genomes for metagenomic binning, comparative biology and taxonomic classification.</title>
        <authorList>
            <person name="Goeker M."/>
        </authorList>
    </citation>
    <scope>NUCLEOTIDE SEQUENCE [LARGE SCALE GENOMIC DNA]</scope>
    <source>
        <strain evidence="3 4">DSM 102936</strain>
    </source>
</reference>
<proteinExistence type="predicted"/>
<dbReference type="Proteomes" id="UP000282654">
    <property type="component" value="Unassembled WGS sequence"/>
</dbReference>